<dbReference type="RefSeq" id="XP_022255898.1">
    <property type="nucleotide sequence ID" value="XM_022400190.1"/>
</dbReference>
<dbReference type="CDD" id="cd18495">
    <property type="entry name" value="BACK_GCL"/>
    <property type="match status" value="1"/>
</dbReference>
<protein>
    <submittedName>
        <fullName evidence="4">Protein germ cell-less-like isoform X2</fullName>
    </submittedName>
</protein>
<dbReference type="PANTHER" id="PTHR23231:SF17">
    <property type="entry name" value="BTB DOMAIN-CONTAINING PROTEIN"/>
    <property type="match status" value="1"/>
</dbReference>
<evidence type="ECO:0000256" key="1">
    <source>
        <dbReference type="ARBA" id="ARBA00022473"/>
    </source>
</evidence>
<dbReference type="PANTHER" id="PTHR23231">
    <property type="entry name" value="GERM CELL-LESS PROTEIN"/>
    <property type="match status" value="1"/>
</dbReference>
<dbReference type="Pfam" id="PF00651">
    <property type="entry name" value="BTB"/>
    <property type="match status" value="1"/>
</dbReference>
<dbReference type="GeneID" id="106470769"/>
<feature type="domain" description="BTB" evidence="2">
    <location>
        <begin position="17"/>
        <end position="71"/>
    </location>
</feature>
<gene>
    <name evidence="4" type="primary">LOC106470769</name>
</gene>
<name>A0ABM1TJ42_LIMPO</name>
<dbReference type="InterPro" id="IPR000210">
    <property type="entry name" value="BTB/POZ_dom"/>
</dbReference>
<sequence>MFGGSWREAEEGIISVGIEDPNITIDALRIVFGSFYQDEIVIEPVEVIPVVAAATLFQLGSLIQQCTEIVAETINIHTVLKYHEAALQYGLASVQEKTKGWLLRNLMSSVQDSTRHLQQINCSLMEELVASPDLVVMQTEFSVYILLKTWTFLQENIIWEGDPKECVLEAHKFFQSHSDRCFLDTTRGSQYLPTFKALRLQHLVNHHLDVELLEADHIVPIDWFYPVFKNQWYQMLRIDQGVDRGPKQLSDDEFNSQCLRCGRILLAEGQHIWRWTGFNFGLDIVVSYIGRSLRFKRNQHNGDPHHLHSASQPNKRHLMYKLTVFSQDEQGQQIYSTTSGLKNLSLGKKEEVKVLSLDREAKFPLFVSASFLVTTPLRFSKPGVDSGQSPAMS</sequence>
<keyword evidence="1" id="KW-0217">Developmental protein</keyword>
<dbReference type="InterPro" id="IPR011333">
    <property type="entry name" value="SKP1/BTB/POZ_sf"/>
</dbReference>
<reference evidence="4" key="1">
    <citation type="submission" date="2025-08" db="UniProtKB">
        <authorList>
            <consortium name="RefSeq"/>
        </authorList>
    </citation>
    <scope>IDENTIFICATION</scope>
    <source>
        <tissue evidence="4">Muscle</tissue>
    </source>
</reference>
<dbReference type="InterPro" id="IPR043380">
    <property type="entry name" value="Gcl-like"/>
</dbReference>
<evidence type="ECO:0000259" key="2">
    <source>
        <dbReference type="Pfam" id="PF00651"/>
    </source>
</evidence>
<dbReference type="Gene3D" id="3.30.710.10">
    <property type="entry name" value="Potassium Channel Kv1.1, Chain A"/>
    <property type="match status" value="1"/>
</dbReference>
<dbReference type="Proteomes" id="UP000694941">
    <property type="component" value="Unplaced"/>
</dbReference>
<organism evidence="3 4">
    <name type="scientific">Limulus polyphemus</name>
    <name type="common">Atlantic horseshoe crab</name>
    <dbReference type="NCBI Taxonomy" id="6850"/>
    <lineage>
        <taxon>Eukaryota</taxon>
        <taxon>Metazoa</taxon>
        <taxon>Ecdysozoa</taxon>
        <taxon>Arthropoda</taxon>
        <taxon>Chelicerata</taxon>
        <taxon>Merostomata</taxon>
        <taxon>Xiphosura</taxon>
        <taxon>Limulidae</taxon>
        <taxon>Limulus</taxon>
    </lineage>
</organism>
<dbReference type="SUPFAM" id="SSF54695">
    <property type="entry name" value="POZ domain"/>
    <property type="match status" value="1"/>
</dbReference>
<keyword evidence="3" id="KW-1185">Reference proteome</keyword>
<evidence type="ECO:0000313" key="4">
    <source>
        <dbReference type="RefSeq" id="XP_022255898.1"/>
    </source>
</evidence>
<accession>A0ABM1TJ42</accession>
<evidence type="ECO:0000313" key="3">
    <source>
        <dbReference type="Proteomes" id="UP000694941"/>
    </source>
</evidence>
<proteinExistence type="predicted"/>